<evidence type="ECO:0000256" key="3">
    <source>
        <dbReference type="ARBA" id="ARBA00022723"/>
    </source>
</evidence>
<feature type="binding site" description="covalent" evidence="7">
    <location>
        <position position="143"/>
    </location>
    <ligand>
        <name>heme c</name>
        <dbReference type="ChEBI" id="CHEBI:61717"/>
    </ligand>
</feature>
<feature type="chain" id="PRO_5011650378" evidence="8">
    <location>
        <begin position="21"/>
        <end position="154"/>
    </location>
</feature>
<evidence type="ECO:0000256" key="2">
    <source>
        <dbReference type="ARBA" id="ARBA00022617"/>
    </source>
</evidence>
<keyword evidence="1" id="KW-0813">Transport</keyword>
<feature type="binding site" description="covalent" evidence="7">
    <location>
        <position position="146"/>
    </location>
    <ligand>
        <name>heme c</name>
        <dbReference type="ChEBI" id="CHEBI:61717"/>
    </ligand>
</feature>
<dbReference type="InterPro" id="IPR010980">
    <property type="entry name" value="Cyt_c/b562"/>
</dbReference>
<proteinExistence type="predicted"/>
<feature type="signal peptide" evidence="8">
    <location>
        <begin position="1"/>
        <end position="20"/>
    </location>
</feature>
<protein>
    <submittedName>
        <fullName evidence="9">Cytochrome c556</fullName>
    </submittedName>
</protein>
<dbReference type="PROSITE" id="PS51009">
    <property type="entry name" value="CYTCII"/>
    <property type="match status" value="1"/>
</dbReference>
<dbReference type="EMBL" id="FNOI01000003">
    <property type="protein sequence ID" value="SDW91157.1"/>
    <property type="molecule type" value="Genomic_DNA"/>
</dbReference>
<dbReference type="InterPro" id="IPR012127">
    <property type="entry name" value="Cyt_c_prime"/>
</dbReference>
<dbReference type="GO" id="GO:0022900">
    <property type="term" value="P:electron transport chain"/>
    <property type="evidence" value="ECO:0007669"/>
    <property type="project" value="InterPro"/>
</dbReference>
<organism evidence="9 10">
    <name type="scientific">Litoreibacter albidus</name>
    <dbReference type="NCBI Taxonomy" id="670155"/>
    <lineage>
        <taxon>Bacteria</taxon>
        <taxon>Pseudomonadati</taxon>
        <taxon>Pseudomonadota</taxon>
        <taxon>Alphaproteobacteria</taxon>
        <taxon>Rhodobacterales</taxon>
        <taxon>Roseobacteraceae</taxon>
        <taxon>Litoreibacter</taxon>
    </lineage>
</organism>
<dbReference type="GO" id="GO:0042597">
    <property type="term" value="C:periplasmic space"/>
    <property type="evidence" value="ECO:0007669"/>
    <property type="project" value="InterPro"/>
</dbReference>
<dbReference type="InterPro" id="IPR015984">
    <property type="entry name" value="Cyt_c_prime_subgr"/>
</dbReference>
<comment type="PTM">
    <text evidence="7">Binds 1 heme group per subunit.</text>
</comment>
<dbReference type="Gene3D" id="1.20.120.10">
    <property type="entry name" value="Cytochrome c/b562"/>
    <property type="match status" value="1"/>
</dbReference>
<accession>A0A1H2XE87</accession>
<dbReference type="SUPFAM" id="SSF47175">
    <property type="entry name" value="Cytochromes"/>
    <property type="match status" value="1"/>
</dbReference>
<sequence>MLKPAIAAALTFATAGFAVADTDHSKLPPEIQARHGLMANYAINLGVLGDMAKGKTDYNAELAALASANLAAFASTDQSLLWPEGSDAMTADGSRALPKIWEDRADFDAKSDDLATAATALAAVAGTDLAGLQSAMGGVGGACGACHKVYREPK</sequence>
<name>A0A1H2XE87_9RHOB</name>
<keyword evidence="3 6" id="KW-0479">Metal-binding</keyword>
<dbReference type="InterPro" id="IPR002321">
    <property type="entry name" value="Cyt_c_II"/>
</dbReference>
<dbReference type="AlphaFoldDB" id="A0A1H2XE87"/>
<dbReference type="PIRSF" id="PIRSF000027">
    <property type="entry name" value="Cytc_c_prime"/>
    <property type="match status" value="1"/>
</dbReference>
<evidence type="ECO:0000256" key="4">
    <source>
        <dbReference type="ARBA" id="ARBA00022982"/>
    </source>
</evidence>
<keyword evidence="8" id="KW-0732">Signal</keyword>
<evidence type="ECO:0000256" key="5">
    <source>
        <dbReference type="ARBA" id="ARBA00023004"/>
    </source>
</evidence>
<evidence type="ECO:0000256" key="7">
    <source>
        <dbReference type="PIRSR" id="PIRSR000027-2"/>
    </source>
</evidence>
<dbReference type="RefSeq" id="WP_089946738.1">
    <property type="nucleotide sequence ID" value="NZ_FNOI01000003.1"/>
</dbReference>
<dbReference type="GO" id="GO:0020037">
    <property type="term" value="F:heme binding"/>
    <property type="evidence" value="ECO:0007669"/>
    <property type="project" value="InterPro"/>
</dbReference>
<dbReference type="PRINTS" id="PR00608">
    <property type="entry name" value="CYTCHROMECII"/>
</dbReference>
<keyword evidence="4" id="KW-0249">Electron transport</keyword>
<reference evidence="10" key="1">
    <citation type="submission" date="2016-10" db="EMBL/GenBank/DDBJ databases">
        <authorList>
            <person name="Varghese N."/>
            <person name="Submissions S."/>
        </authorList>
    </citation>
    <scope>NUCLEOTIDE SEQUENCE [LARGE SCALE GENOMIC DNA]</scope>
    <source>
        <strain evidence="10">DSM 26922</strain>
    </source>
</reference>
<evidence type="ECO:0000256" key="8">
    <source>
        <dbReference type="SAM" id="SignalP"/>
    </source>
</evidence>
<feature type="binding site" description="axial binding residue" evidence="6">
    <location>
        <position position="147"/>
    </location>
    <ligand>
        <name>heme c</name>
        <dbReference type="ChEBI" id="CHEBI:61717"/>
    </ligand>
    <ligandPart>
        <name>Fe</name>
        <dbReference type="ChEBI" id="CHEBI:18248"/>
    </ligandPart>
</feature>
<dbReference type="GO" id="GO:0009055">
    <property type="term" value="F:electron transfer activity"/>
    <property type="evidence" value="ECO:0007669"/>
    <property type="project" value="InterPro"/>
</dbReference>
<dbReference type="STRING" id="670155.SAMN04488001_1952"/>
<keyword evidence="5 6" id="KW-0408">Iron</keyword>
<keyword evidence="2 7" id="KW-0349">Heme</keyword>
<evidence type="ECO:0000256" key="6">
    <source>
        <dbReference type="PIRSR" id="PIRSR000027-1"/>
    </source>
</evidence>
<evidence type="ECO:0000313" key="9">
    <source>
        <dbReference type="EMBL" id="SDW91157.1"/>
    </source>
</evidence>
<dbReference type="Proteomes" id="UP000199441">
    <property type="component" value="Unassembled WGS sequence"/>
</dbReference>
<dbReference type="OrthoDB" id="7596534at2"/>
<dbReference type="GO" id="GO:0005506">
    <property type="term" value="F:iron ion binding"/>
    <property type="evidence" value="ECO:0007669"/>
    <property type="project" value="InterPro"/>
</dbReference>
<evidence type="ECO:0000313" key="10">
    <source>
        <dbReference type="Proteomes" id="UP000199441"/>
    </source>
</evidence>
<dbReference type="Pfam" id="PF01322">
    <property type="entry name" value="Cytochrom_C_2"/>
    <property type="match status" value="1"/>
</dbReference>
<gene>
    <name evidence="9" type="ORF">SAMN04488001_1952</name>
</gene>
<evidence type="ECO:0000256" key="1">
    <source>
        <dbReference type="ARBA" id="ARBA00022448"/>
    </source>
</evidence>
<keyword evidence="10" id="KW-1185">Reference proteome</keyword>